<dbReference type="AlphaFoldDB" id="A0A815WZG8"/>
<organism evidence="1 2">
    <name type="scientific">Rotaria magnacalcarata</name>
    <dbReference type="NCBI Taxonomy" id="392030"/>
    <lineage>
        <taxon>Eukaryota</taxon>
        <taxon>Metazoa</taxon>
        <taxon>Spiralia</taxon>
        <taxon>Gnathifera</taxon>
        <taxon>Rotifera</taxon>
        <taxon>Eurotatoria</taxon>
        <taxon>Bdelloidea</taxon>
        <taxon>Philodinida</taxon>
        <taxon>Philodinidae</taxon>
        <taxon>Rotaria</taxon>
    </lineage>
</organism>
<evidence type="ECO:0000313" key="2">
    <source>
        <dbReference type="Proteomes" id="UP000663855"/>
    </source>
</evidence>
<reference evidence="1" key="1">
    <citation type="submission" date="2021-02" db="EMBL/GenBank/DDBJ databases">
        <authorList>
            <person name="Nowell W R."/>
        </authorList>
    </citation>
    <scope>NUCLEOTIDE SEQUENCE</scope>
</reference>
<sequence length="196" mass="23537">MDWLSEDVSKEIIQQNSIDLDRRKTKSNIQYQTTLVQYKLQRTEYNMLKHLCQLSSKFDLKNQLHMKDSIDIVFQAFAIILRNDLNPFYVHFEQKKLLLHFNFHDAYLVKSLYDLNPTEKQIHLVQQIWRTKLNSCERLIREKTKRIFPEYNLIVNMNLLFVDDFVPVMLAIIEARLVTIEQRTQVIIEFINTSSQ</sequence>
<proteinExistence type="predicted"/>
<dbReference type="EMBL" id="CAJNOV010014372">
    <property type="protein sequence ID" value="CAF1548295.1"/>
    <property type="molecule type" value="Genomic_DNA"/>
</dbReference>
<accession>A0A815WZG8</accession>
<comment type="caution">
    <text evidence="1">The sequence shown here is derived from an EMBL/GenBank/DDBJ whole genome shotgun (WGS) entry which is preliminary data.</text>
</comment>
<name>A0A815WZG8_9BILA</name>
<evidence type="ECO:0000313" key="1">
    <source>
        <dbReference type="EMBL" id="CAF1548295.1"/>
    </source>
</evidence>
<dbReference type="Proteomes" id="UP000663855">
    <property type="component" value="Unassembled WGS sequence"/>
</dbReference>
<protein>
    <submittedName>
        <fullName evidence="1">Uncharacterized protein</fullName>
    </submittedName>
</protein>
<gene>
    <name evidence="1" type="ORF">CJN711_LOCUS30211</name>
</gene>